<evidence type="ECO:0000313" key="1">
    <source>
        <dbReference type="EMBL" id="KAI3827896.1"/>
    </source>
</evidence>
<dbReference type="Proteomes" id="UP001056120">
    <property type="component" value="Linkage Group LG01"/>
</dbReference>
<proteinExistence type="predicted"/>
<dbReference type="EMBL" id="CM042018">
    <property type="protein sequence ID" value="KAI3827896.1"/>
    <property type="molecule type" value="Genomic_DNA"/>
</dbReference>
<organism evidence="1 2">
    <name type="scientific">Smallanthus sonchifolius</name>
    <dbReference type="NCBI Taxonomy" id="185202"/>
    <lineage>
        <taxon>Eukaryota</taxon>
        <taxon>Viridiplantae</taxon>
        <taxon>Streptophyta</taxon>
        <taxon>Embryophyta</taxon>
        <taxon>Tracheophyta</taxon>
        <taxon>Spermatophyta</taxon>
        <taxon>Magnoliopsida</taxon>
        <taxon>eudicotyledons</taxon>
        <taxon>Gunneridae</taxon>
        <taxon>Pentapetalae</taxon>
        <taxon>asterids</taxon>
        <taxon>campanulids</taxon>
        <taxon>Asterales</taxon>
        <taxon>Asteraceae</taxon>
        <taxon>Asteroideae</taxon>
        <taxon>Heliantheae alliance</taxon>
        <taxon>Millerieae</taxon>
        <taxon>Smallanthus</taxon>
    </lineage>
</organism>
<sequence length="212" mass="24032">MTGPEPVRTVDLNLPDHQHDHALGKCTMWLSAKSNGTKSDAHTPSAIKKDLKSDATSQRRENTVSTPMRLERPKARTRENARKRTHLSKKVTFKNIEKGEPSTRAPPVHTPIDLSKDYIQLYGYFDWKTEVDESLRWLTARGTDVKTRLDFHTDLTTYMSGQMSEMEQDIMHNHGSSTTALKEARATRIQSRVAIAVAVVVSLASLFLQLYR</sequence>
<keyword evidence="2" id="KW-1185">Reference proteome</keyword>
<name>A0ACB9K6G2_9ASTR</name>
<reference evidence="2" key="1">
    <citation type="journal article" date="2022" name="Mol. Ecol. Resour.">
        <title>The genomes of chicory, endive, great burdock and yacon provide insights into Asteraceae palaeo-polyploidization history and plant inulin production.</title>
        <authorList>
            <person name="Fan W."/>
            <person name="Wang S."/>
            <person name="Wang H."/>
            <person name="Wang A."/>
            <person name="Jiang F."/>
            <person name="Liu H."/>
            <person name="Zhao H."/>
            <person name="Xu D."/>
            <person name="Zhang Y."/>
        </authorList>
    </citation>
    <scope>NUCLEOTIDE SEQUENCE [LARGE SCALE GENOMIC DNA]</scope>
    <source>
        <strain evidence="2">cv. Yunnan</strain>
    </source>
</reference>
<comment type="caution">
    <text evidence="1">The sequence shown here is derived from an EMBL/GenBank/DDBJ whole genome shotgun (WGS) entry which is preliminary data.</text>
</comment>
<accession>A0ACB9K6G2</accession>
<evidence type="ECO:0000313" key="2">
    <source>
        <dbReference type="Proteomes" id="UP001056120"/>
    </source>
</evidence>
<protein>
    <submittedName>
        <fullName evidence="1">Uncharacterized protein</fullName>
    </submittedName>
</protein>
<reference evidence="1 2" key="2">
    <citation type="journal article" date="2022" name="Mol. Ecol. Resour.">
        <title>The genomes of chicory, endive, great burdock and yacon provide insights into Asteraceae paleo-polyploidization history and plant inulin production.</title>
        <authorList>
            <person name="Fan W."/>
            <person name="Wang S."/>
            <person name="Wang H."/>
            <person name="Wang A."/>
            <person name="Jiang F."/>
            <person name="Liu H."/>
            <person name="Zhao H."/>
            <person name="Xu D."/>
            <person name="Zhang Y."/>
        </authorList>
    </citation>
    <scope>NUCLEOTIDE SEQUENCE [LARGE SCALE GENOMIC DNA]</scope>
    <source>
        <strain evidence="2">cv. Yunnan</strain>
        <tissue evidence="1">Leaves</tissue>
    </source>
</reference>
<gene>
    <name evidence="1" type="ORF">L1987_01985</name>
</gene>